<accession>A0A157ZBC0</accession>
<evidence type="ECO:0000313" key="2">
    <source>
        <dbReference type="Proteomes" id="UP000071859"/>
    </source>
</evidence>
<evidence type="ECO:0008006" key="3">
    <source>
        <dbReference type="Google" id="ProtNLM"/>
    </source>
</evidence>
<protein>
    <recommendedName>
        <fullName evidence="3">DUF1828 domain-containing protein</fullName>
    </recommendedName>
</protein>
<dbReference type="EMBL" id="FCOX02000001">
    <property type="protein sequence ID" value="SAK42814.1"/>
    <property type="molecule type" value="Genomic_DNA"/>
</dbReference>
<reference evidence="1" key="1">
    <citation type="submission" date="2016-01" db="EMBL/GenBank/DDBJ databases">
        <authorList>
            <person name="Peeters C."/>
        </authorList>
    </citation>
    <scope>NUCLEOTIDE SEQUENCE</scope>
    <source>
        <strain evidence="1">LMG 29321</strain>
    </source>
</reference>
<evidence type="ECO:0000313" key="1">
    <source>
        <dbReference type="EMBL" id="SAK42814.1"/>
    </source>
</evidence>
<organism evidence="1 2">
    <name type="scientific">Caballeronia calidae</name>
    <dbReference type="NCBI Taxonomy" id="1777139"/>
    <lineage>
        <taxon>Bacteria</taxon>
        <taxon>Pseudomonadati</taxon>
        <taxon>Pseudomonadota</taxon>
        <taxon>Betaproteobacteria</taxon>
        <taxon>Burkholderiales</taxon>
        <taxon>Burkholderiaceae</taxon>
        <taxon>Caballeronia</taxon>
    </lineage>
</organism>
<keyword evidence="2" id="KW-1185">Reference proteome</keyword>
<gene>
    <name evidence="1" type="ORF">AWB78_00369</name>
</gene>
<name>A0A157ZBC0_9BURK</name>
<proteinExistence type="predicted"/>
<sequence>MLTDILKRTICTLFEVHADSNGVQRIVTPLQYPGTGDRVVVRIRPRDGGWVIDENGEACFSASMAGGDVESGIVEHWSQEHARLSPARLCADEVIRATTTDERLLAPYVFRVAEAAQQLYAVATSRPERQSSSDFKERLTRTIAEIAEEFGLGHRSEVELPISGGLIADHLIETPTPSIIIAATSAKRLLEGELIHLQYRAVHMPGHVLAIAENQQAVGKTEFERANYYTWKTVVFDARNLRSLIGSVLH</sequence>
<dbReference type="OrthoDB" id="7059287at2"/>
<dbReference type="AlphaFoldDB" id="A0A157ZBC0"/>
<comment type="caution">
    <text evidence="1">The sequence shown here is derived from an EMBL/GenBank/DDBJ whole genome shotgun (WGS) entry which is preliminary data.</text>
</comment>
<dbReference type="Proteomes" id="UP000071859">
    <property type="component" value="Unassembled WGS sequence"/>
</dbReference>